<protein>
    <submittedName>
        <fullName evidence="2">Uncharacterized protein</fullName>
    </submittedName>
</protein>
<keyword evidence="1" id="KW-0732">Signal</keyword>
<name>A0A317ZFT8_9BACT</name>
<dbReference type="EMBL" id="QHJQ01000011">
    <property type="protein sequence ID" value="PXA03197.1"/>
    <property type="molecule type" value="Genomic_DNA"/>
</dbReference>
<proteinExistence type="predicted"/>
<dbReference type="Proteomes" id="UP000247099">
    <property type="component" value="Unassembled WGS sequence"/>
</dbReference>
<gene>
    <name evidence="2" type="ORF">DDZ13_13315</name>
</gene>
<evidence type="ECO:0000256" key="1">
    <source>
        <dbReference type="SAM" id="SignalP"/>
    </source>
</evidence>
<comment type="caution">
    <text evidence="2">The sequence shown here is derived from an EMBL/GenBank/DDBJ whole genome shotgun (WGS) entry which is preliminary data.</text>
</comment>
<evidence type="ECO:0000313" key="2">
    <source>
        <dbReference type="EMBL" id="PXA03197.1"/>
    </source>
</evidence>
<sequence length="129" mass="14140">MVKYLERILAVGATCLLAACAATNPGGHAPSIDGIEIVNRSSSDIESFRLAVPRDGIVVTANRLAQGSRSLNKVEPFRYRHNNANLRWFQDGVKYTMEGLKLDHEVESADAMTVVIELGDKGEAATRRR</sequence>
<evidence type="ECO:0000313" key="3">
    <source>
        <dbReference type="Proteomes" id="UP000247099"/>
    </source>
</evidence>
<dbReference type="InParanoid" id="A0A317ZFT8"/>
<organism evidence="2 3">
    <name type="scientific">Coraliomargarita sinensis</name>
    <dbReference type="NCBI Taxonomy" id="2174842"/>
    <lineage>
        <taxon>Bacteria</taxon>
        <taxon>Pseudomonadati</taxon>
        <taxon>Verrucomicrobiota</taxon>
        <taxon>Opitutia</taxon>
        <taxon>Puniceicoccales</taxon>
        <taxon>Coraliomargaritaceae</taxon>
        <taxon>Coraliomargarita</taxon>
    </lineage>
</organism>
<feature type="chain" id="PRO_5016314758" evidence="1">
    <location>
        <begin position="22"/>
        <end position="129"/>
    </location>
</feature>
<reference evidence="2 3" key="1">
    <citation type="submission" date="2018-05" db="EMBL/GenBank/DDBJ databases">
        <title>Coraliomargarita sinensis sp. nov., isolated from a marine solar saltern.</title>
        <authorList>
            <person name="Zhou L.Y."/>
        </authorList>
    </citation>
    <scope>NUCLEOTIDE SEQUENCE [LARGE SCALE GENOMIC DNA]</scope>
    <source>
        <strain evidence="2 3">WN38</strain>
    </source>
</reference>
<keyword evidence="3" id="KW-1185">Reference proteome</keyword>
<feature type="signal peptide" evidence="1">
    <location>
        <begin position="1"/>
        <end position="21"/>
    </location>
</feature>
<dbReference type="PROSITE" id="PS51257">
    <property type="entry name" value="PROKAR_LIPOPROTEIN"/>
    <property type="match status" value="1"/>
</dbReference>
<dbReference type="AlphaFoldDB" id="A0A317ZFT8"/>
<accession>A0A317ZFT8</accession>